<feature type="domain" description="SIS" evidence="6">
    <location>
        <begin position="130"/>
        <end position="267"/>
    </location>
</feature>
<dbReference type="InterPro" id="IPR036388">
    <property type="entry name" value="WH-like_DNA-bd_sf"/>
</dbReference>
<dbReference type="GO" id="GO:0003700">
    <property type="term" value="F:DNA-binding transcription factor activity"/>
    <property type="evidence" value="ECO:0007669"/>
    <property type="project" value="InterPro"/>
</dbReference>
<protein>
    <submittedName>
        <fullName evidence="7">SIS domain protein</fullName>
    </submittedName>
</protein>
<dbReference type="AlphaFoldDB" id="A0AAC9BLX9"/>
<name>A0AAC9BLX9_9RALS</name>
<dbReference type="GO" id="GO:0006096">
    <property type="term" value="P:glycolytic process"/>
    <property type="evidence" value="ECO:0007669"/>
    <property type="project" value="UniProtKB-KW"/>
</dbReference>
<keyword evidence="4" id="KW-0804">Transcription</keyword>
<evidence type="ECO:0000259" key="5">
    <source>
        <dbReference type="PROSITE" id="PS51071"/>
    </source>
</evidence>
<dbReference type="SUPFAM" id="SSF53697">
    <property type="entry name" value="SIS domain"/>
    <property type="match status" value="1"/>
</dbReference>
<evidence type="ECO:0000256" key="1">
    <source>
        <dbReference type="ARBA" id="ARBA00023015"/>
    </source>
</evidence>
<sequence>MPPTPSTFDERIANSIERMSPAEQRVAVFFQENREQVLIASAAALAAKANTSDATIVRTARALGFAGLDDLRRALARELRDSISPADRLTRTLGEVGSSLAVAFDVTMEIHRQSLEGVCRSIKPEDFEIAVRSMIQAQRILVFGLGPSSAIATYLVLQLKRFGLDAASLTNSGLLFADDLRSLRKGDLVVILAYGRVYEELALLLGEIKRQKLGSLLLTDTLAAKLRQQVDQVLPVARGRADMLSMHTATLGLIEALLVGIATQRPTETVASLKTLNDLRKKLVGKAVNLPIPKDDG</sequence>
<dbReference type="InterPro" id="IPR035472">
    <property type="entry name" value="RpiR-like_SIS"/>
</dbReference>
<dbReference type="KEGG" id="rin:ACS15_1801"/>
<dbReference type="InterPro" id="IPR047640">
    <property type="entry name" value="RpiR-like"/>
</dbReference>
<dbReference type="InterPro" id="IPR000281">
    <property type="entry name" value="HTH_RpiR"/>
</dbReference>
<keyword evidence="3" id="KW-0324">Glycolysis</keyword>
<gene>
    <name evidence="7" type="ORF">ACS15_1801</name>
</gene>
<dbReference type="Pfam" id="PF01380">
    <property type="entry name" value="SIS"/>
    <property type="match status" value="1"/>
</dbReference>
<keyword evidence="1" id="KW-0805">Transcription regulation</keyword>
<dbReference type="Proteomes" id="UP000077927">
    <property type="component" value="Chromosome 1"/>
</dbReference>
<dbReference type="GO" id="GO:0097367">
    <property type="term" value="F:carbohydrate derivative binding"/>
    <property type="evidence" value="ECO:0007669"/>
    <property type="project" value="InterPro"/>
</dbReference>
<dbReference type="RefSeq" id="WP_139727852.1">
    <property type="nucleotide sequence ID" value="NZ_CP012605.1"/>
</dbReference>
<evidence type="ECO:0000256" key="2">
    <source>
        <dbReference type="ARBA" id="ARBA00023125"/>
    </source>
</evidence>
<dbReference type="PROSITE" id="PS51071">
    <property type="entry name" value="HTH_RPIR"/>
    <property type="match status" value="1"/>
</dbReference>
<evidence type="ECO:0000256" key="4">
    <source>
        <dbReference type="ARBA" id="ARBA00023163"/>
    </source>
</evidence>
<reference evidence="7 8" key="1">
    <citation type="submission" date="2015-09" db="EMBL/GenBank/DDBJ databases">
        <authorList>
            <person name="Xu Y."/>
            <person name="Nagy A."/>
            <person name="Liu N.T."/>
            <person name="Nou X."/>
        </authorList>
    </citation>
    <scope>NUCLEOTIDE SEQUENCE [LARGE SCALE GENOMIC DNA]</scope>
    <source>
        <strain evidence="7 8">FC1138</strain>
    </source>
</reference>
<organism evidence="7 8">
    <name type="scientific">Ralstonia insidiosa</name>
    <dbReference type="NCBI Taxonomy" id="190721"/>
    <lineage>
        <taxon>Bacteria</taxon>
        <taxon>Pseudomonadati</taxon>
        <taxon>Pseudomonadota</taxon>
        <taxon>Betaproteobacteria</taxon>
        <taxon>Burkholderiales</taxon>
        <taxon>Burkholderiaceae</taxon>
        <taxon>Ralstonia</taxon>
    </lineage>
</organism>
<evidence type="ECO:0000259" key="6">
    <source>
        <dbReference type="PROSITE" id="PS51464"/>
    </source>
</evidence>
<dbReference type="InterPro" id="IPR001347">
    <property type="entry name" value="SIS_dom"/>
</dbReference>
<dbReference type="PANTHER" id="PTHR30514">
    <property type="entry name" value="GLUCOKINASE"/>
    <property type="match status" value="1"/>
</dbReference>
<dbReference type="Pfam" id="PF01418">
    <property type="entry name" value="HTH_6"/>
    <property type="match status" value="1"/>
</dbReference>
<dbReference type="InterPro" id="IPR009057">
    <property type="entry name" value="Homeodomain-like_sf"/>
</dbReference>
<dbReference type="InterPro" id="IPR046348">
    <property type="entry name" value="SIS_dom_sf"/>
</dbReference>
<evidence type="ECO:0000313" key="8">
    <source>
        <dbReference type="Proteomes" id="UP000077927"/>
    </source>
</evidence>
<dbReference type="PANTHER" id="PTHR30514:SF18">
    <property type="entry name" value="RPIR-FAMILY TRANSCRIPTIONAL REGULATOR"/>
    <property type="match status" value="1"/>
</dbReference>
<evidence type="ECO:0000256" key="3">
    <source>
        <dbReference type="ARBA" id="ARBA00023152"/>
    </source>
</evidence>
<dbReference type="GO" id="GO:0003677">
    <property type="term" value="F:DNA binding"/>
    <property type="evidence" value="ECO:0007669"/>
    <property type="project" value="UniProtKB-KW"/>
</dbReference>
<keyword evidence="2" id="KW-0238">DNA-binding</keyword>
<dbReference type="EMBL" id="CP012605">
    <property type="protein sequence ID" value="ANH74905.1"/>
    <property type="molecule type" value="Genomic_DNA"/>
</dbReference>
<accession>A0AAC9BLX9</accession>
<dbReference type="SUPFAM" id="SSF46689">
    <property type="entry name" value="Homeodomain-like"/>
    <property type="match status" value="1"/>
</dbReference>
<feature type="domain" description="HTH rpiR-type" evidence="5">
    <location>
        <begin position="6"/>
        <end position="82"/>
    </location>
</feature>
<evidence type="ECO:0000313" key="7">
    <source>
        <dbReference type="EMBL" id="ANH74905.1"/>
    </source>
</evidence>
<dbReference type="Gene3D" id="3.40.50.10490">
    <property type="entry name" value="Glucose-6-phosphate isomerase like protein, domain 1"/>
    <property type="match status" value="1"/>
</dbReference>
<proteinExistence type="predicted"/>
<dbReference type="Gene3D" id="1.10.10.10">
    <property type="entry name" value="Winged helix-like DNA-binding domain superfamily/Winged helix DNA-binding domain"/>
    <property type="match status" value="1"/>
</dbReference>
<dbReference type="CDD" id="cd05013">
    <property type="entry name" value="SIS_RpiR"/>
    <property type="match status" value="1"/>
</dbReference>
<dbReference type="PROSITE" id="PS51464">
    <property type="entry name" value="SIS"/>
    <property type="match status" value="1"/>
</dbReference>